<protein>
    <submittedName>
        <fullName evidence="1">Uncharacterized protein</fullName>
    </submittedName>
</protein>
<sequence length="285" mass="32756">MSDNSLAVAFGGLGVRDEFPSTYRIWDDGPKPCNRDLQSHAEHEARKAELRSFYEQLKHEEVEVTVACAYFNVMLMAHKYNKVVDEYHEERQRLIAVDVDIVMMWPSVRMFARAAKRTAVEGVAIEDLDDQASIVKAYEYSRDRDFESLLAAVSHLFREGHLLWEARRALKSRIQILKRYREQLKIAETDHKASVEIASLRSRLGREQGQPEATLEHLLLLADHLSQLDLKDRSSVAAELFLDRLVALRVCVAEEQAKMEEIQVSECEAWNAVCNVLREEGRGEE</sequence>
<evidence type="ECO:0000313" key="2">
    <source>
        <dbReference type="Proteomes" id="UP000799438"/>
    </source>
</evidence>
<dbReference type="RefSeq" id="XP_033395611.1">
    <property type="nucleotide sequence ID" value="XM_033543320.1"/>
</dbReference>
<evidence type="ECO:0000313" key="1">
    <source>
        <dbReference type="EMBL" id="KAF2139898.1"/>
    </source>
</evidence>
<name>A0A6A6B8L1_9PEZI</name>
<proteinExistence type="predicted"/>
<dbReference type="EMBL" id="ML995491">
    <property type="protein sequence ID" value="KAF2139898.1"/>
    <property type="molecule type" value="Genomic_DNA"/>
</dbReference>
<organism evidence="1 2">
    <name type="scientific">Aplosporella prunicola CBS 121167</name>
    <dbReference type="NCBI Taxonomy" id="1176127"/>
    <lineage>
        <taxon>Eukaryota</taxon>
        <taxon>Fungi</taxon>
        <taxon>Dikarya</taxon>
        <taxon>Ascomycota</taxon>
        <taxon>Pezizomycotina</taxon>
        <taxon>Dothideomycetes</taxon>
        <taxon>Dothideomycetes incertae sedis</taxon>
        <taxon>Botryosphaeriales</taxon>
        <taxon>Aplosporellaceae</taxon>
        <taxon>Aplosporella</taxon>
    </lineage>
</organism>
<reference evidence="1" key="1">
    <citation type="journal article" date="2020" name="Stud. Mycol.">
        <title>101 Dothideomycetes genomes: a test case for predicting lifestyles and emergence of pathogens.</title>
        <authorList>
            <person name="Haridas S."/>
            <person name="Albert R."/>
            <person name="Binder M."/>
            <person name="Bloem J."/>
            <person name="Labutti K."/>
            <person name="Salamov A."/>
            <person name="Andreopoulos B."/>
            <person name="Baker S."/>
            <person name="Barry K."/>
            <person name="Bills G."/>
            <person name="Bluhm B."/>
            <person name="Cannon C."/>
            <person name="Castanera R."/>
            <person name="Culley D."/>
            <person name="Daum C."/>
            <person name="Ezra D."/>
            <person name="Gonzalez J."/>
            <person name="Henrissat B."/>
            <person name="Kuo A."/>
            <person name="Liang C."/>
            <person name="Lipzen A."/>
            <person name="Lutzoni F."/>
            <person name="Magnuson J."/>
            <person name="Mondo S."/>
            <person name="Nolan M."/>
            <person name="Ohm R."/>
            <person name="Pangilinan J."/>
            <person name="Park H.-J."/>
            <person name="Ramirez L."/>
            <person name="Alfaro M."/>
            <person name="Sun H."/>
            <person name="Tritt A."/>
            <person name="Yoshinaga Y."/>
            <person name="Zwiers L.-H."/>
            <person name="Turgeon B."/>
            <person name="Goodwin S."/>
            <person name="Spatafora J."/>
            <person name="Crous P."/>
            <person name="Grigoriev I."/>
        </authorList>
    </citation>
    <scope>NUCLEOTIDE SEQUENCE</scope>
    <source>
        <strain evidence="1">CBS 121167</strain>
    </source>
</reference>
<dbReference type="Proteomes" id="UP000799438">
    <property type="component" value="Unassembled WGS sequence"/>
</dbReference>
<dbReference type="AlphaFoldDB" id="A0A6A6B8L1"/>
<gene>
    <name evidence="1" type="ORF">K452DRAFT_310270</name>
</gene>
<dbReference type="GeneID" id="54300817"/>
<keyword evidence="2" id="KW-1185">Reference proteome</keyword>
<accession>A0A6A6B8L1</accession>